<evidence type="ECO:0000256" key="2">
    <source>
        <dbReference type="SAM" id="SignalP"/>
    </source>
</evidence>
<keyword evidence="1" id="KW-0472">Membrane</keyword>
<dbReference type="OrthoDB" id="388752at2759"/>
<keyword evidence="2" id="KW-0732">Signal</keyword>
<organism evidence="3 4">
    <name type="scientific">Plasmodium gonderi</name>
    <dbReference type="NCBI Taxonomy" id="77519"/>
    <lineage>
        <taxon>Eukaryota</taxon>
        <taxon>Sar</taxon>
        <taxon>Alveolata</taxon>
        <taxon>Apicomplexa</taxon>
        <taxon>Aconoidasida</taxon>
        <taxon>Haemosporida</taxon>
        <taxon>Plasmodiidae</taxon>
        <taxon>Plasmodium</taxon>
        <taxon>Plasmodium (Plasmodium)</taxon>
    </lineage>
</organism>
<reference evidence="4" key="1">
    <citation type="submission" date="2017-04" db="EMBL/GenBank/DDBJ databases">
        <title>Plasmodium gonderi genome.</title>
        <authorList>
            <person name="Arisue N."/>
            <person name="Honma H."/>
            <person name="Kawai S."/>
            <person name="Tougan T."/>
            <person name="Tanabe K."/>
            <person name="Horii T."/>
        </authorList>
    </citation>
    <scope>NUCLEOTIDE SEQUENCE [LARGE SCALE GENOMIC DNA]</scope>
    <source>
        <strain evidence="4">ATCC 30045</strain>
    </source>
</reference>
<dbReference type="Pfam" id="PF12420">
    <property type="entry name" value="DUF3671"/>
    <property type="match status" value="1"/>
</dbReference>
<sequence length="108" mass="11963">FGFVTTCLVSLLGIILPVLDRIESTVQVSCVNGSDGGQNCAQSILNASGIPVEVYYIYGILFLILAYIILALISYIMVKIVKYEKLGARKGKMFFKKYCSFCKDVFSK</sequence>
<dbReference type="EMBL" id="BDQF01000116">
    <property type="protein sequence ID" value="GAW84114.1"/>
    <property type="molecule type" value="Genomic_DNA"/>
</dbReference>
<keyword evidence="4" id="KW-1185">Reference proteome</keyword>
<proteinExistence type="predicted"/>
<evidence type="ECO:0000256" key="1">
    <source>
        <dbReference type="SAM" id="Phobius"/>
    </source>
</evidence>
<dbReference type="GeneID" id="39744922"/>
<evidence type="ECO:0000313" key="4">
    <source>
        <dbReference type="Proteomes" id="UP000195521"/>
    </source>
</evidence>
<protein>
    <submittedName>
        <fullName evidence="3">Variable surface protein</fullName>
    </submittedName>
</protein>
<keyword evidence="1" id="KW-0812">Transmembrane</keyword>
<gene>
    <name evidence="3" type="ORF">PGO_001165</name>
</gene>
<dbReference type="InterPro" id="IPR022139">
    <property type="entry name" value="Fam-L/Fam-M-like_plasmodium"/>
</dbReference>
<feature type="transmembrane region" description="Helical" evidence="1">
    <location>
        <begin position="55"/>
        <end position="78"/>
    </location>
</feature>
<accession>A0A1Y1JW68</accession>
<keyword evidence="1" id="KW-1133">Transmembrane helix</keyword>
<comment type="caution">
    <text evidence="3">The sequence shown here is derived from an EMBL/GenBank/DDBJ whole genome shotgun (WGS) entry which is preliminary data.</text>
</comment>
<dbReference type="OMA" id="ITYCTIF"/>
<dbReference type="AlphaFoldDB" id="A0A1Y1JW68"/>
<name>A0A1Y1JW68_PLAGO</name>
<evidence type="ECO:0000313" key="3">
    <source>
        <dbReference type="EMBL" id="GAW84114.1"/>
    </source>
</evidence>
<feature type="signal peptide" evidence="2">
    <location>
        <begin position="1"/>
        <end position="20"/>
    </location>
</feature>
<dbReference type="Proteomes" id="UP000195521">
    <property type="component" value="Unassembled WGS sequence"/>
</dbReference>
<feature type="non-terminal residue" evidence="3">
    <location>
        <position position="1"/>
    </location>
</feature>
<dbReference type="RefSeq" id="XP_028546703.1">
    <property type="nucleotide sequence ID" value="XM_028690902.1"/>
</dbReference>
<feature type="chain" id="PRO_5012643573" evidence="2">
    <location>
        <begin position="21"/>
        <end position="108"/>
    </location>
</feature>